<feature type="compositionally biased region" description="Polar residues" evidence="9">
    <location>
        <begin position="161"/>
        <end position="179"/>
    </location>
</feature>
<dbReference type="GO" id="GO:0004674">
    <property type="term" value="F:protein serine/threonine kinase activity"/>
    <property type="evidence" value="ECO:0007669"/>
    <property type="project" value="UniProtKB-EC"/>
</dbReference>
<name>A0A2K1K366_PHYPA</name>
<feature type="region of interest" description="Disordered" evidence="9">
    <location>
        <begin position="52"/>
        <end position="80"/>
    </location>
</feature>
<keyword evidence="7" id="KW-1133">Transmembrane helix</keyword>
<keyword evidence="6" id="KW-0067">ATP-binding</keyword>
<evidence type="ECO:0000256" key="3">
    <source>
        <dbReference type="ARBA" id="ARBA00022679"/>
    </source>
</evidence>
<evidence type="ECO:0000256" key="5">
    <source>
        <dbReference type="ARBA" id="ARBA00022741"/>
    </source>
</evidence>
<dbReference type="Gramene" id="Pp3c9_14530V3.1">
    <property type="protein sequence ID" value="Pp3c9_14530V3.1"/>
    <property type="gene ID" value="Pp3c9_14530"/>
</dbReference>
<evidence type="ECO:0000256" key="1">
    <source>
        <dbReference type="ARBA" id="ARBA00004162"/>
    </source>
</evidence>
<reference evidence="10 12" key="1">
    <citation type="journal article" date="2008" name="Science">
        <title>The Physcomitrella genome reveals evolutionary insights into the conquest of land by plants.</title>
        <authorList>
            <person name="Rensing S."/>
            <person name="Lang D."/>
            <person name="Zimmer A."/>
            <person name="Terry A."/>
            <person name="Salamov A."/>
            <person name="Shapiro H."/>
            <person name="Nishiyama T."/>
            <person name="Perroud P.-F."/>
            <person name="Lindquist E."/>
            <person name="Kamisugi Y."/>
            <person name="Tanahashi T."/>
            <person name="Sakakibara K."/>
            <person name="Fujita T."/>
            <person name="Oishi K."/>
            <person name="Shin-I T."/>
            <person name="Kuroki Y."/>
            <person name="Toyoda A."/>
            <person name="Suzuki Y."/>
            <person name="Hashimoto A."/>
            <person name="Yamaguchi K."/>
            <person name="Sugano A."/>
            <person name="Kohara Y."/>
            <person name="Fujiyama A."/>
            <person name="Anterola A."/>
            <person name="Aoki S."/>
            <person name="Ashton N."/>
            <person name="Barbazuk W.B."/>
            <person name="Barker E."/>
            <person name="Bennetzen J."/>
            <person name="Bezanilla M."/>
            <person name="Blankenship R."/>
            <person name="Cho S.H."/>
            <person name="Dutcher S."/>
            <person name="Estelle M."/>
            <person name="Fawcett J.A."/>
            <person name="Gundlach H."/>
            <person name="Hanada K."/>
            <person name="Heyl A."/>
            <person name="Hicks K.A."/>
            <person name="Hugh J."/>
            <person name="Lohr M."/>
            <person name="Mayer K."/>
            <person name="Melkozernov A."/>
            <person name="Murata T."/>
            <person name="Nelson D."/>
            <person name="Pils B."/>
            <person name="Prigge M."/>
            <person name="Reiss B."/>
            <person name="Renner T."/>
            <person name="Rombauts S."/>
            <person name="Rushton P."/>
            <person name="Sanderfoot A."/>
            <person name="Schween G."/>
            <person name="Shiu S.-H."/>
            <person name="Stueber K."/>
            <person name="Theodoulou F.L."/>
            <person name="Tu H."/>
            <person name="Van de Peer Y."/>
            <person name="Verrier P.J."/>
            <person name="Waters E."/>
            <person name="Wood A."/>
            <person name="Yang L."/>
            <person name="Cove D."/>
            <person name="Cuming A."/>
            <person name="Hasebe M."/>
            <person name="Lucas S."/>
            <person name="Mishler D.B."/>
            <person name="Reski R."/>
            <person name="Grigoriev I."/>
            <person name="Quatrano R.S."/>
            <person name="Boore J.L."/>
        </authorList>
    </citation>
    <scope>NUCLEOTIDE SEQUENCE [LARGE SCALE GENOMIC DNA]</scope>
    <source>
        <strain evidence="11 12">cv. Gransden 2004</strain>
    </source>
</reference>
<keyword evidence="4" id="KW-0812">Transmembrane</keyword>
<dbReference type="Proteomes" id="UP000006727">
    <property type="component" value="Chromosome 9"/>
</dbReference>
<feature type="region of interest" description="Disordered" evidence="9">
    <location>
        <begin position="161"/>
        <end position="196"/>
    </location>
</feature>
<protein>
    <recommendedName>
        <fullName evidence="2">non-specific serine/threonine protein kinase</fullName>
        <ecNumber evidence="2">2.7.11.1</ecNumber>
    </recommendedName>
</protein>
<dbReference type="GO" id="GO:0005886">
    <property type="term" value="C:plasma membrane"/>
    <property type="evidence" value="ECO:0007669"/>
    <property type="project" value="UniProtKB-SubCell"/>
</dbReference>
<dbReference type="EnsemblPlants" id="Pp3c9_14530V3.1">
    <property type="protein sequence ID" value="Pp3c9_14530V3.1"/>
    <property type="gene ID" value="Pp3c9_14530"/>
</dbReference>
<evidence type="ECO:0000256" key="2">
    <source>
        <dbReference type="ARBA" id="ARBA00012513"/>
    </source>
</evidence>
<keyword evidence="5" id="KW-0547">Nucleotide-binding</keyword>
<dbReference type="EC" id="2.7.11.1" evidence="2"/>
<dbReference type="InParanoid" id="A0A2K1K366"/>
<evidence type="ECO:0000313" key="11">
    <source>
        <dbReference type="EnsemblPlants" id="Pp3c9_14530V3.1"/>
    </source>
</evidence>
<dbReference type="GO" id="GO:0005524">
    <property type="term" value="F:ATP binding"/>
    <property type="evidence" value="ECO:0007669"/>
    <property type="project" value="UniProtKB-KW"/>
</dbReference>
<dbReference type="PaxDb" id="3218-PP1S559_7V6.1"/>
<dbReference type="EMBL" id="ABEU02000009">
    <property type="protein sequence ID" value="PNR48221.1"/>
    <property type="molecule type" value="Genomic_DNA"/>
</dbReference>
<sequence length="233" mass="26390">MDALCIEPLMTEALEDGDLDELVDLRLGREYDLKETFWKIKVAASCVRQTANKRPKMGQDQLQKTSLESEGKNGGLYQDLKPRHSSEYISEFETYDGSKYDAQAYFADVGQLKISSMTPRSYELDNSSEHLGGSFPISSGKYETQERACGTNKHEQKLWSNLNTVPNGSTRSYSHSNMPPSRAAPTRPDSCSDINGSSRNDYRQDIWAWSYLHLEYRFHIAEASLRLAAEPVQ</sequence>
<evidence type="ECO:0000313" key="10">
    <source>
        <dbReference type="EMBL" id="PNR48221.1"/>
    </source>
</evidence>
<comment type="subcellular location">
    <subcellularLocation>
        <location evidence="1">Cell membrane</location>
        <topology evidence="1">Single-pass membrane protein</topology>
    </subcellularLocation>
</comment>
<accession>A0A2K1K366</accession>
<gene>
    <name evidence="10" type="ORF">PHYPA_012696</name>
</gene>
<proteinExistence type="predicted"/>
<keyword evidence="12" id="KW-1185">Reference proteome</keyword>
<evidence type="ECO:0000256" key="4">
    <source>
        <dbReference type="ARBA" id="ARBA00022692"/>
    </source>
</evidence>
<dbReference type="InterPro" id="IPR047117">
    <property type="entry name" value="PERK1-13-like"/>
</dbReference>
<evidence type="ECO:0000313" key="12">
    <source>
        <dbReference type="Proteomes" id="UP000006727"/>
    </source>
</evidence>
<keyword evidence="3" id="KW-0808">Transferase</keyword>
<dbReference type="AlphaFoldDB" id="A0A2K1K366"/>
<evidence type="ECO:0000256" key="6">
    <source>
        <dbReference type="ARBA" id="ARBA00022840"/>
    </source>
</evidence>
<keyword evidence="8" id="KW-0472">Membrane</keyword>
<dbReference type="PANTHER" id="PTHR47982">
    <property type="entry name" value="PROLINE-RICH RECEPTOR-LIKE PROTEIN KINASE PERK4"/>
    <property type="match status" value="1"/>
</dbReference>
<evidence type="ECO:0000256" key="8">
    <source>
        <dbReference type="ARBA" id="ARBA00023136"/>
    </source>
</evidence>
<dbReference type="PANTHER" id="PTHR47982:SF44">
    <property type="entry name" value="PROLINE-RICH RECEPTOR-LIKE PROTEIN KINASE PERK13-RELATED"/>
    <property type="match status" value="1"/>
</dbReference>
<reference evidence="10 12" key="2">
    <citation type="journal article" date="2018" name="Plant J.">
        <title>The Physcomitrella patens chromosome-scale assembly reveals moss genome structure and evolution.</title>
        <authorList>
            <person name="Lang D."/>
            <person name="Ullrich K.K."/>
            <person name="Murat F."/>
            <person name="Fuchs J."/>
            <person name="Jenkins J."/>
            <person name="Haas F.B."/>
            <person name="Piednoel M."/>
            <person name="Gundlach H."/>
            <person name="Van Bel M."/>
            <person name="Meyberg R."/>
            <person name="Vives C."/>
            <person name="Morata J."/>
            <person name="Symeonidi A."/>
            <person name="Hiss M."/>
            <person name="Muchero W."/>
            <person name="Kamisugi Y."/>
            <person name="Saleh O."/>
            <person name="Blanc G."/>
            <person name="Decker E.L."/>
            <person name="van Gessel N."/>
            <person name="Grimwood J."/>
            <person name="Hayes R.D."/>
            <person name="Graham S.W."/>
            <person name="Gunter L.E."/>
            <person name="McDaniel S.F."/>
            <person name="Hoernstein S.N.W."/>
            <person name="Larsson A."/>
            <person name="Li F.W."/>
            <person name="Perroud P.F."/>
            <person name="Phillips J."/>
            <person name="Ranjan P."/>
            <person name="Rokshar D.S."/>
            <person name="Rothfels C.J."/>
            <person name="Schneider L."/>
            <person name="Shu S."/>
            <person name="Stevenson D.W."/>
            <person name="Thummler F."/>
            <person name="Tillich M."/>
            <person name="Villarreal Aguilar J.C."/>
            <person name="Widiez T."/>
            <person name="Wong G.K."/>
            <person name="Wymore A."/>
            <person name="Zhang Y."/>
            <person name="Zimmer A.D."/>
            <person name="Quatrano R.S."/>
            <person name="Mayer K.F.X."/>
            <person name="Goodstein D."/>
            <person name="Casacuberta J.M."/>
            <person name="Vandepoele K."/>
            <person name="Reski R."/>
            <person name="Cuming A.C."/>
            <person name="Tuskan G.A."/>
            <person name="Maumus F."/>
            <person name="Salse J."/>
            <person name="Schmutz J."/>
            <person name="Rensing S.A."/>
        </authorList>
    </citation>
    <scope>NUCLEOTIDE SEQUENCE [LARGE SCALE GENOMIC DNA]</scope>
    <source>
        <strain evidence="11 12">cv. Gransden 2004</strain>
    </source>
</reference>
<evidence type="ECO:0000256" key="7">
    <source>
        <dbReference type="ARBA" id="ARBA00022989"/>
    </source>
</evidence>
<evidence type="ECO:0000256" key="9">
    <source>
        <dbReference type="SAM" id="MobiDB-lite"/>
    </source>
</evidence>
<reference evidence="11" key="3">
    <citation type="submission" date="2020-12" db="UniProtKB">
        <authorList>
            <consortium name="EnsemblPlants"/>
        </authorList>
    </citation>
    <scope>IDENTIFICATION</scope>
</reference>
<organism evidence="10">
    <name type="scientific">Physcomitrium patens</name>
    <name type="common">Spreading-leaved earth moss</name>
    <name type="synonym">Physcomitrella patens</name>
    <dbReference type="NCBI Taxonomy" id="3218"/>
    <lineage>
        <taxon>Eukaryota</taxon>
        <taxon>Viridiplantae</taxon>
        <taxon>Streptophyta</taxon>
        <taxon>Embryophyta</taxon>
        <taxon>Bryophyta</taxon>
        <taxon>Bryophytina</taxon>
        <taxon>Bryopsida</taxon>
        <taxon>Funariidae</taxon>
        <taxon>Funariales</taxon>
        <taxon>Funariaceae</taxon>
        <taxon>Physcomitrium</taxon>
    </lineage>
</organism>